<evidence type="ECO:0000256" key="1">
    <source>
        <dbReference type="ARBA" id="ARBA00022598"/>
    </source>
</evidence>
<dbReference type="InterPro" id="IPR042099">
    <property type="entry name" value="ANL_N_sf"/>
</dbReference>
<dbReference type="RefSeq" id="WP_273597173.1">
    <property type="nucleotide sequence ID" value="NZ_JAQQXS010000010.1"/>
</dbReference>
<organism evidence="4 5">
    <name type="scientific">Roseateles koreensis</name>
    <dbReference type="NCBI Taxonomy" id="2987526"/>
    <lineage>
        <taxon>Bacteria</taxon>
        <taxon>Pseudomonadati</taxon>
        <taxon>Pseudomonadota</taxon>
        <taxon>Betaproteobacteria</taxon>
        <taxon>Burkholderiales</taxon>
        <taxon>Sphaerotilaceae</taxon>
        <taxon>Roseateles</taxon>
    </lineage>
</organism>
<dbReference type="InterPro" id="IPR020845">
    <property type="entry name" value="AMP-binding_CS"/>
</dbReference>
<feature type="domain" description="AMP-binding enzyme C-terminal" evidence="3">
    <location>
        <begin position="449"/>
        <end position="527"/>
    </location>
</feature>
<dbReference type="Proteomes" id="UP001219862">
    <property type="component" value="Unassembled WGS sequence"/>
</dbReference>
<dbReference type="PANTHER" id="PTHR43352:SF1">
    <property type="entry name" value="ANTHRANILATE--COA LIGASE"/>
    <property type="match status" value="1"/>
</dbReference>
<dbReference type="PANTHER" id="PTHR43352">
    <property type="entry name" value="ACETYL-COA SYNTHETASE"/>
    <property type="match status" value="1"/>
</dbReference>
<dbReference type="InterPro" id="IPR025110">
    <property type="entry name" value="AMP-bd_C"/>
</dbReference>
<name>A0ABT5KT12_9BURK</name>
<gene>
    <name evidence="4" type="ORF">PRZ01_12745</name>
</gene>
<keyword evidence="1" id="KW-0436">Ligase</keyword>
<evidence type="ECO:0000313" key="4">
    <source>
        <dbReference type="EMBL" id="MDC8786059.1"/>
    </source>
</evidence>
<dbReference type="PROSITE" id="PS00455">
    <property type="entry name" value="AMP_BINDING"/>
    <property type="match status" value="1"/>
</dbReference>
<keyword evidence="5" id="KW-1185">Reference proteome</keyword>
<evidence type="ECO:0000259" key="3">
    <source>
        <dbReference type="Pfam" id="PF13193"/>
    </source>
</evidence>
<protein>
    <submittedName>
        <fullName evidence="4">AMP-binding protein</fullName>
    </submittedName>
</protein>
<dbReference type="CDD" id="cd05958">
    <property type="entry name" value="ABCL"/>
    <property type="match status" value="1"/>
</dbReference>
<dbReference type="InterPro" id="IPR000873">
    <property type="entry name" value="AMP-dep_synth/lig_dom"/>
</dbReference>
<dbReference type="InterPro" id="IPR045851">
    <property type="entry name" value="AMP-bd_C_sf"/>
</dbReference>
<evidence type="ECO:0000313" key="5">
    <source>
        <dbReference type="Proteomes" id="UP001219862"/>
    </source>
</evidence>
<sequence length="538" mass="58276">MSYTAHQDTFSRDHLPPREQWPELIFELPELQFPERLNCATELLDRWVEAGQGDRLCIQGEGLRWTYADLQAQANAMAHVLVQDLGLVPGNRVLLRGANTPYLAACWFAIQKAGGIAVATMPLLRCGELVQVIQKAEVSHALCDERLIAELRSAQAKCPTLRQVLLFHSEASDGLEARAANKPGTFRNVDTGAEDCSLIAFTSGTTGKPKGTMHFHRDVMAICRCWPPHVLKPLPEDVFIGSPPLAFTFGLGGLLLFPMTVGASTVLLEKASPEALLAAIETYRATICFTAPTSYRVMSPQLGGHDVSCLRRCVSAGEALPAATRALWKAASGIELIDGIGATELLHIFISHEAERAKPGATGVPVPGYRAVVLDDAGYVLPAGQVGRLAVKGPTGCRYLADDRQQAYVLNGWNLTGDAYCVDVDGYFIYQARTDDMIISGGYNIAGPEVEACLLLHPSVAECGVVGQADEARGQIVKAFVVLRAGEVASDALVQALQDFVKAHLAPYKYPRVIEFCATLPRTETGKLQRFRLRENGP</sequence>
<dbReference type="Pfam" id="PF13193">
    <property type="entry name" value="AMP-binding_C"/>
    <property type="match status" value="1"/>
</dbReference>
<comment type="caution">
    <text evidence="4">The sequence shown here is derived from an EMBL/GenBank/DDBJ whole genome shotgun (WGS) entry which is preliminary data.</text>
</comment>
<evidence type="ECO:0000259" key="2">
    <source>
        <dbReference type="Pfam" id="PF00501"/>
    </source>
</evidence>
<dbReference type="SUPFAM" id="SSF56801">
    <property type="entry name" value="Acetyl-CoA synthetase-like"/>
    <property type="match status" value="1"/>
</dbReference>
<dbReference type="EMBL" id="JAQQXS010000010">
    <property type="protein sequence ID" value="MDC8786059.1"/>
    <property type="molecule type" value="Genomic_DNA"/>
</dbReference>
<reference evidence="4 5" key="1">
    <citation type="submission" date="2022-10" db="EMBL/GenBank/DDBJ databases">
        <title>paucibacter sp. hw8 Genome sequencing.</title>
        <authorList>
            <person name="Park S."/>
        </authorList>
    </citation>
    <scope>NUCLEOTIDE SEQUENCE [LARGE SCALE GENOMIC DNA]</scope>
    <source>
        <strain evidence="5">hw8</strain>
    </source>
</reference>
<dbReference type="Gene3D" id="3.30.300.30">
    <property type="match status" value="1"/>
</dbReference>
<dbReference type="Gene3D" id="3.40.50.12780">
    <property type="entry name" value="N-terminal domain of ligase-like"/>
    <property type="match status" value="1"/>
</dbReference>
<dbReference type="Pfam" id="PF00501">
    <property type="entry name" value="AMP-binding"/>
    <property type="match status" value="1"/>
</dbReference>
<proteinExistence type="predicted"/>
<feature type="domain" description="AMP-dependent synthetase/ligase" evidence="2">
    <location>
        <begin position="50"/>
        <end position="395"/>
    </location>
</feature>
<accession>A0ABT5KT12</accession>